<gene>
    <name evidence="2" type="ORF">FHU40_001042</name>
</gene>
<dbReference type="Pfam" id="PF13560">
    <property type="entry name" value="HTH_31"/>
    <property type="match status" value="1"/>
</dbReference>
<dbReference type="SUPFAM" id="SSF47413">
    <property type="entry name" value="lambda repressor-like DNA-binding domains"/>
    <property type="match status" value="1"/>
</dbReference>
<dbReference type="RefSeq" id="WP_221199511.1">
    <property type="nucleotide sequence ID" value="NZ_JACHWR010000001.1"/>
</dbReference>
<dbReference type="Gene3D" id="1.10.260.40">
    <property type="entry name" value="lambda repressor-like DNA-binding domains"/>
    <property type="match status" value="1"/>
</dbReference>
<evidence type="ECO:0000313" key="2">
    <source>
        <dbReference type="EMBL" id="MBB3041241.1"/>
    </source>
</evidence>
<name>A0A7W4VT12_9ACTN</name>
<accession>A0A7W4VT12</accession>
<dbReference type="EMBL" id="JACHWR010000001">
    <property type="protein sequence ID" value="MBB3041241.1"/>
    <property type="molecule type" value="Genomic_DNA"/>
</dbReference>
<feature type="domain" description="HTH cro/C1-type" evidence="1">
    <location>
        <begin position="25"/>
        <end position="79"/>
    </location>
</feature>
<reference evidence="2 3" key="1">
    <citation type="submission" date="2020-08" db="EMBL/GenBank/DDBJ databases">
        <title>Sequencing the genomes of 1000 actinobacteria strains.</title>
        <authorList>
            <person name="Klenk H.-P."/>
        </authorList>
    </citation>
    <scope>NUCLEOTIDE SEQUENCE [LARGE SCALE GENOMIC DNA]</scope>
    <source>
        <strain evidence="2 3">DSM 105498</strain>
    </source>
</reference>
<dbReference type="CDD" id="cd00093">
    <property type="entry name" value="HTH_XRE"/>
    <property type="match status" value="1"/>
</dbReference>
<keyword evidence="3" id="KW-1185">Reference proteome</keyword>
<dbReference type="InterPro" id="IPR010982">
    <property type="entry name" value="Lambda_DNA-bd_dom_sf"/>
</dbReference>
<protein>
    <submittedName>
        <fullName evidence="2">Transcriptional regulator with XRE-family HTH domain</fullName>
    </submittedName>
</protein>
<dbReference type="GO" id="GO:0003677">
    <property type="term" value="F:DNA binding"/>
    <property type="evidence" value="ECO:0007669"/>
    <property type="project" value="InterPro"/>
</dbReference>
<dbReference type="PROSITE" id="PS50943">
    <property type="entry name" value="HTH_CROC1"/>
    <property type="match status" value="1"/>
</dbReference>
<dbReference type="InterPro" id="IPR001387">
    <property type="entry name" value="Cro/C1-type_HTH"/>
</dbReference>
<evidence type="ECO:0000313" key="3">
    <source>
        <dbReference type="Proteomes" id="UP000589626"/>
    </source>
</evidence>
<dbReference type="AlphaFoldDB" id="A0A7W4VT12"/>
<proteinExistence type="predicted"/>
<comment type="caution">
    <text evidence="2">The sequence shown here is derived from an EMBL/GenBank/DDBJ whole genome shotgun (WGS) entry which is preliminary data.</text>
</comment>
<evidence type="ECO:0000259" key="1">
    <source>
        <dbReference type="PROSITE" id="PS50943"/>
    </source>
</evidence>
<dbReference type="Proteomes" id="UP000589626">
    <property type="component" value="Unassembled WGS sequence"/>
</dbReference>
<dbReference type="SMART" id="SM00530">
    <property type="entry name" value="HTH_XRE"/>
    <property type="match status" value="1"/>
</dbReference>
<organism evidence="2 3">
    <name type="scientific">Nocardioides soli</name>
    <dbReference type="NCBI Taxonomy" id="1036020"/>
    <lineage>
        <taxon>Bacteria</taxon>
        <taxon>Bacillati</taxon>
        <taxon>Actinomycetota</taxon>
        <taxon>Actinomycetes</taxon>
        <taxon>Propionibacteriales</taxon>
        <taxon>Nocardioidaceae</taxon>
        <taxon>Nocardioides</taxon>
    </lineage>
</organism>
<sequence length="132" mass="14469">MTREPSPVTGEGFGSLSEALTDAEFRIAREDLGLTMEHVAARLGVAERTVRRWEAGTSRIPAGVAEQVGDLTDQADAQVDAWATRLLDVAEPVLVIPREGERDGWPASWWRALAARIVERVDGLRVVYADES</sequence>